<dbReference type="PANTHER" id="PTHR44591">
    <property type="entry name" value="STRESS RESPONSE REGULATOR PROTEIN 1"/>
    <property type="match status" value="1"/>
</dbReference>
<gene>
    <name evidence="7" type="ORF">FAK_01490</name>
</gene>
<feature type="domain" description="Response regulatory" evidence="6">
    <location>
        <begin position="7"/>
        <end position="124"/>
    </location>
</feature>
<organism evidence="7 8">
    <name type="scientific">Desulfoferula mesophila</name>
    <dbReference type="NCBI Taxonomy" id="3058419"/>
    <lineage>
        <taxon>Bacteria</taxon>
        <taxon>Pseudomonadati</taxon>
        <taxon>Thermodesulfobacteriota</taxon>
        <taxon>Desulfarculia</taxon>
        <taxon>Desulfarculales</taxon>
        <taxon>Desulfarculaceae</taxon>
        <taxon>Desulfoferula</taxon>
    </lineage>
</organism>
<dbReference type="PROSITE" id="PS50110">
    <property type="entry name" value="RESPONSE_REGULATORY"/>
    <property type="match status" value="1"/>
</dbReference>
<dbReference type="Pfam" id="PF00072">
    <property type="entry name" value="Response_reg"/>
    <property type="match status" value="1"/>
</dbReference>
<dbReference type="EMBL" id="AP028679">
    <property type="protein sequence ID" value="BEQ13083.1"/>
    <property type="molecule type" value="Genomic_DNA"/>
</dbReference>
<evidence type="ECO:0000313" key="7">
    <source>
        <dbReference type="EMBL" id="BEQ13083.1"/>
    </source>
</evidence>
<dbReference type="Gene3D" id="3.40.50.2300">
    <property type="match status" value="1"/>
</dbReference>
<dbReference type="InterPro" id="IPR001789">
    <property type="entry name" value="Sig_transdc_resp-reg_receiver"/>
</dbReference>
<accession>A0AAU9E7E1</accession>
<keyword evidence="4" id="KW-0804">Transcription</keyword>
<sequence>MVVINPSVLLVDDEVPFVETMAKRLAKRELAVETAFSGKEALEKLEGGGPSRIDVVILDVKMPGMDGLETLAAIKGKHPNVEVIMLTGHATVESAIEGMKSGAYDYLMKPCEMDLLMAKVGEAVAKKRAHEAKILDARVRVHALRRES</sequence>
<dbReference type="GO" id="GO:0000160">
    <property type="term" value="P:phosphorelay signal transduction system"/>
    <property type="evidence" value="ECO:0007669"/>
    <property type="project" value="UniProtKB-KW"/>
</dbReference>
<name>A0AAU9E7E1_9BACT</name>
<dbReference type="AlphaFoldDB" id="A0AAU9E7E1"/>
<dbReference type="SUPFAM" id="SSF52172">
    <property type="entry name" value="CheY-like"/>
    <property type="match status" value="1"/>
</dbReference>
<evidence type="ECO:0000259" key="6">
    <source>
        <dbReference type="PROSITE" id="PS50110"/>
    </source>
</evidence>
<dbReference type="FunFam" id="3.40.50.2300:FF:000018">
    <property type="entry name" value="DNA-binding transcriptional regulator NtrC"/>
    <property type="match status" value="1"/>
</dbReference>
<keyword evidence="2" id="KW-0902">Two-component regulatory system</keyword>
<reference evidence="8" key="1">
    <citation type="journal article" date="2023" name="Arch. Microbiol.">
        <title>Desulfoferula mesophilus gen. nov. sp. nov., a mesophilic sulfate-reducing bacterium isolated from a brackish lake sediment.</title>
        <authorList>
            <person name="Watanabe T."/>
            <person name="Yabe T."/>
            <person name="Tsuji J.M."/>
            <person name="Fukui M."/>
        </authorList>
    </citation>
    <scope>NUCLEOTIDE SEQUENCE [LARGE SCALE GENOMIC DNA]</scope>
    <source>
        <strain evidence="8">12FAK</strain>
    </source>
</reference>
<keyword evidence="1 5" id="KW-0597">Phosphoprotein</keyword>
<keyword evidence="3" id="KW-0805">Transcription regulation</keyword>
<evidence type="ECO:0000256" key="5">
    <source>
        <dbReference type="PROSITE-ProRule" id="PRU00169"/>
    </source>
</evidence>
<dbReference type="InterPro" id="IPR011006">
    <property type="entry name" value="CheY-like_superfamily"/>
</dbReference>
<evidence type="ECO:0000256" key="2">
    <source>
        <dbReference type="ARBA" id="ARBA00023012"/>
    </source>
</evidence>
<evidence type="ECO:0000313" key="8">
    <source>
        <dbReference type="Proteomes" id="UP001366166"/>
    </source>
</evidence>
<evidence type="ECO:0000256" key="4">
    <source>
        <dbReference type="ARBA" id="ARBA00023163"/>
    </source>
</evidence>
<dbReference type="InterPro" id="IPR050595">
    <property type="entry name" value="Bact_response_regulator"/>
</dbReference>
<protein>
    <submittedName>
        <fullName evidence="7">Response regulator</fullName>
    </submittedName>
</protein>
<dbReference type="KEGG" id="dmp:FAK_01490"/>
<dbReference type="RefSeq" id="WP_338604367.1">
    <property type="nucleotide sequence ID" value="NZ_AP028679.1"/>
</dbReference>
<proteinExistence type="predicted"/>
<dbReference type="SMART" id="SM00448">
    <property type="entry name" value="REC"/>
    <property type="match status" value="1"/>
</dbReference>
<evidence type="ECO:0000256" key="1">
    <source>
        <dbReference type="ARBA" id="ARBA00022553"/>
    </source>
</evidence>
<keyword evidence="8" id="KW-1185">Reference proteome</keyword>
<dbReference type="PANTHER" id="PTHR44591:SF14">
    <property type="entry name" value="PROTEIN PILG"/>
    <property type="match status" value="1"/>
</dbReference>
<evidence type="ECO:0000256" key="3">
    <source>
        <dbReference type="ARBA" id="ARBA00023015"/>
    </source>
</evidence>
<feature type="modified residue" description="4-aspartylphosphate" evidence="5">
    <location>
        <position position="59"/>
    </location>
</feature>
<dbReference type="Proteomes" id="UP001366166">
    <property type="component" value="Chromosome"/>
</dbReference>